<feature type="transmembrane region" description="Helical" evidence="1">
    <location>
        <begin position="79"/>
        <end position="98"/>
    </location>
</feature>
<feature type="transmembrane region" description="Helical" evidence="1">
    <location>
        <begin position="6"/>
        <end position="29"/>
    </location>
</feature>
<keyword evidence="3" id="KW-1185">Reference proteome</keyword>
<organism evidence="2 3">
    <name type="scientific">Candidatus Clostridium eludens</name>
    <dbReference type="NCBI Taxonomy" id="3381663"/>
    <lineage>
        <taxon>Bacteria</taxon>
        <taxon>Bacillati</taxon>
        <taxon>Bacillota</taxon>
        <taxon>Clostridia</taxon>
        <taxon>Eubacteriales</taxon>
        <taxon>Clostridiaceae</taxon>
        <taxon>Clostridium</taxon>
    </lineage>
</organism>
<dbReference type="RefSeq" id="WP_406794733.1">
    <property type="nucleotide sequence ID" value="NZ_JBJHZX010000073.1"/>
</dbReference>
<dbReference type="EMBL" id="JBJHZX010000073">
    <property type="protein sequence ID" value="MFL0198624.1"/>
    <property type="molecule type" value="Genomic_DNA"/>
</dbReference>
<comment type="caution">
    <text evidence="2">The sequence shown here is derived from an EMBL/GenBank/DDBJ whole genome shotgun (WGS) entry which is preliminary data.</text>
</comment>
<reference evidence="2 3" key="1">
    <citation type="submission" date="2024-11" db="EMBL/GenBank/DDBJ databases">
        <authorList>
            <person name="Heng Y.C."/>
            <person name="Lim A.C.H."/>
            <person name="Lee J.K.Y."/>
            <person name="Kittelmann S."/>
        </authorList>
    </citation>
    <scope>NUCLEOTIDE SEQUENCE [LARGE SCALE GENOMIC DNA]</scope>
    <source>
        <strain evidence="2 3">WILCCON 0269</strain>
    </source>
</reference>
<evidence type="ECO:0000256" key="1">
    <source>
        <dbReference type="SAM" id="Phobius"/>
    </source>
</evidence>
<dbReference type="InterPro" id="IPR025962">
    <property type="entry name" value="SdpI/YhfL"/>
</dbReference>
<proteinExistence type="predicted"/>
<protein>
    <submittedName>
        <fullName evidence="2">SdpI family protein</fullName>
    </submittedName>
</protein>
<feature type="transmembrane region" description="Helical" evidence="1">
    <location>
        <begin position="49"/>
        <end position="73"/>
    </location>
</feature>
<dbReference type="Pfam" id="PF13630">
    <property type="entry name" value="SdpI"/>
    <property type="match status" value="1"/>
</dbReference>
<gene>
    <name evidence="2" type="ORF">ACJDU8_24160</name>
</gene>
<keyword evidence="1" id="KW-0812">Transmembrane</keyword>
<keyword evidence="1" id="KW-1133">Transmembrane helix</keyword>
<sequence length="114" mass="13147">MGMIWINIFIIVIGFILKLWPPECINTSLGYKTPFAMKNQKTWNEGNRFAAIMLITGGVISLIFSLLISFLYKGNETEIIRFSSIFTVLCTLSFVFYTEIHLRKIFNKDGIKKL</sequence>
<keyword evidence="1" id="KW-0472">Membrane</keyword>
<dbReference type="Proteomes" id="UP001623660">
    <property type="component" value="Unassembled WGS sequence"/>
</dbReference>
<evidence type="ECO:0000313" key="2">
    <source>
        <dbReference type="EMBL" id="MFL0198624.1"/>
    </source>
</evidence>
<accession>A0ABW8SU99</accession>
<evidence type="ECO:0000313" key="3">
    <source>
        <dbReference type="Proteomes" id="UP001623660"/>
    </source>
</evidence>
<name>A0ABW8SU99_9CLOT</name>